<evidence type="ECO:0000313" key="3">
    <source>
        <dbReference type="EMBL" id="MEE2051916.1"/>
    </source>
</evidence>
<evidence type="ECO:0000313" key="4">
    <source>
        <dbReference type="Proteomes" id="UP001348641"/>
    </source>
</evidence>
<dbReference type="SUPFAM" id="SSF47240">
    <property type="entry name" value="Ferritin-like"/>
    <property type="match status" value="1"/>
</dbReference>
<dbReference type="RefSeq" id="WP_330158970.1">
    <property type="nucleotide sequence ID" value="NZ_BAAAJA010000001.1"/>
</dbReference>
<proteinExistence type="predicted"/>
<feature type="compositionally biased region" description="Low complexity" evidence="1">
    <location>
        <begin position="8"/>
        <end position="23"/>
    </location>
</feature>
<name>A0ABU7KRH5_9ACTN</name>
<dbReference type="InterPro" id="IPR029447">
    <property type="entry name" value="DUF4439"/>
</dbReference>
<sequence>MSESPASTPGGADPGTDPGPDALAEALSAEHAAVYGYEFVGGAAGDRDRRERALEAAQQHKALRDALRAAAVERGFVAPSALATYPLPEGRDDDGFDAFAVGLEETAARAYLWLTASADAGLRSRAARALQETTLRGLEWNGELDALPGFETA</sequence>
<dbReference type="InterPro" id="IPR009078">
    <property type="entry name" value="Ferritin-like_SF"/>
</dbReference>
<reference evidence="3 4" key="1">
    <citation type="submission" date="2023-07" db="EMBL/GenBank/DDBJ databases">
        <authorList>
            <person name="Girao M."/>
            <person name="Carvalho M.F."/>
        </authorList>
    </citation>
    <scope>NUCLEOTIDE SEQUENCE [LARGE SCALE GENOMIC DNA]</scope>
    <source>
        <strain evidence="3 4">66/93</strain>
    </source>
</reference>
<accession>A0ABU7KRH5</accession>
<dbReference type="Gene3D" id="1.20.1260.10">
    <property type="match status" value="1"/>
</dbReference>
<evidence type="ECO:0000256" key="1">
    <source>
        <dbReference type="SAM" id="MobiDB-lite"/>
    </source>
</evidence>
<gene>
    <name evidence="3" type="ORF">Q8A49_15550</name>
</gene>
<dbReference type="Proteomes" id="UP001348641">
    <property type="component" value="Unassembled WGS sequence"/>
</dbReference>
<dbReference type="CDD" id="cd00657">
    <property type="entry name" value="Ferritin_like"/>
    <property type="match status" value="1"/>
</dbReference>
<protein>
    <submittedName>
        <fullName evidence="3">Ferritin-like domain-containing protein</fullName>
    </submittedName>
</protein>
<organism evidence="3 4">
    <name type="scientific">Nocardiopsis tropica</name>
    <dbReference type="NCBI Taxonomy" id="109330"/>
    <lineage>
        <taxon>Bacteria</taxon>
        <taxon>Bacillati</taxon>
        <taxon>Actinomycetota</taxon>
        <taxon>Actinomycetes</taxon>
        <taxon>Streptosporangiales</taxon>
        <taxon>Nocardiopsidaceae</taxon>
        <taxon>Nocardiopsis</taxon>
    </lineage>
</organism>
<feature type="region of interest" description="Disordered" evidence="1">
    <location>
        <begin position="1"/>
        <end position="23"/>
    </location>
</feature>
<dbReference type="InterPro" id="IPR012347">
    <property type="entry name" value="Ferritin-like"/>
</dbReference>
<comment type="caution">
    <text evidence="3">The sequence shown here is derived from an EMBL/GenBank/DDBJ whole genome shotgun (WGS) entry which is preliminary data.</text>
</comment>
<feature type="domain" description="DUF4439" evidence="2">
    <location>
        <begin position="22"/>
        <end position="151"/>
    </location>
</feature>
<dbReference type="EMBL" id="JAUUCC010000036">
    <property type="protein sequence ID" value="MEE2051916.1"/>
    <property type="molecule type" value="Genomic_DNA"/>
</dbReference>
<evidence type="ECO:0000259" key="2">
    <source>
        <dbReference type="Pfam" id="PF14530"/>
    </source>
</evidence>
<dbReference type="Pfam" id="PF14530">
    <property type="entry name" value="DUF4439"/>
    <property type="match status" value="1"/>
</dbReference>